<proteinExistence type="inferred from homology"/>
<evidence type="ECO:0000256" key="2">
    <source>
        <dbReference type="SAM" id="Coils"/>
    </source>
</evidence>
<feature type="coiled-coil region" evidence="2">
    <location>
        <begin position="4"/>
        <end position="42"/>
    </location>
</feature>
<evidence type="ECO:0000313" key="3">
    <source>
        <dbReference type="EnsemblMetazoa" id="XP_022643999"/>
    </source>
</evidence>
<evidence type="ECO:0000256" key="1">
    <source>
        <dbReference type="ARBA" id="ARBA00006190"/>
    </source>
</evidence>
<protein>
    <recommendedName>
        <fullName evidence="5">Chromatin-modifying protein 1a</fullName>
    </recommendedName>
</protein>
<keyword evidence="4" id="KW-1185">Reference proteome</keyword>
<dbReference type="InParanoid" id="A0A7M7M8K7"/>
<dbReference type="Proteomes" id="UP000594260">
    <property type="component" value="Unplaced"/>
</dbReference>
<dbReference type="InterPro" id="IPR005024">
    <property type="entry name" value="Snf7_fam"/>
</dbReference>
<comment type="similarity">
    <text evidence="1">Belongs to the SNF7 family.</text>
</comment>
<name>A0A7M7M8K7_VARDE</name>
<evidence type="ECO:0008006" key="5">
    <source>
        <dbReference type="Google" id="ProtNLM"/>
    </source>
</evidence>
<dbReference type="RefSeq" id="XP_022643999.1">
    <property type="nucleotide sequence ID" value="XM_022788264.1"/>
</dbReference>
<sequence length="204" mass="22677">MNKLDELALQLRFSSKQLERMSKRCEKEEREEKTKIKKALEKGNTENAKIYAENSIRKRNEATNFLRMAARIDGVASRVKSAAAMNHVLKNMGSVVKNLDKAINAMDLQKVSSIMEKFEEQFESLDIRSSVMEDTMGSTTATSTPQGQVDALIQQVADENGLELKEKLSTPAATVPTDNIVSGVRATTQEEDDALAKRLAALRN</sequence>
<keyword evidence="2" id="KW-0175">Coiled coil</keyword>
<dbReference type="GO" id="GO:0007034">
    <property type="term" value="P:vacuolar transport"/>
    <property type="evidence" value="ECO:0007669"/>
    <property type="project" value="InterPro"/>
</dbReference>
<dbReference type="AlphaFoldDB" id="A0A7M7M8K7"/>
<dbReference type="FunCoup" id="A0A7M7M8K7">
    <property type="interactions" value="963"/>
</dbReference>
<reference evidence="3" key="1">
    <citation type="submission" date="2021-01" db="UniProtKB">
        <authorList>
            <consortium name="EnsemblMetazoa"/>
        </authorList>
    </citation>
    <scope>IDENTIFICATION</scope>
</reference>
<dbReference type="OMA" id="QMKMVTK"/>
<dbReference type="PANTHER" id="PTHR10476">
    <property type="entry name" value="CHARGED MULTIVESICULAR BODY PROTEIN"/>
    <property type="match status" value="1"/>
</dbReference>
<dbReference type="EnsemblMetazoa" id="XM_022816814">
    <property type="protein sequence ID" value="XP_022672549"/>
    <property type="gene ID" value="LOC111255153"/>
</dbReference>
<organism evidence="3 4">
    <name type="scientific">Varroa destructor</name>
    <name type="common">Honeybee mite</name>
    <dbReference type="NCBI Taxonomy" id="109461"/>
    <lineage>
        <taxon>Eukaryota</taxon>
        <taxon>Metazoa</taxon>
        <taxon>Ecdysozoa</taxon>
        <taxon>Arthropoda</taxon>
        <taxon>Chelicerata</taxon>
        <taxon>Arachnida</taxon>
        <taxon>Acari</taxon>
        <taxon>Parasitiformes</taxon>
        <taxon>Mesostigmata</taxon>
        <taxon>Gamasina</taxon>
        <taxon>Dermanyssoidea</taxon>
        <taxon>Varroidae</taxon>
        <taxon>Varroa</taxon>
    </lineage>
</organism>
<dbReference type="EnsemblMetazoa" id="XM_022788264">
    <property type="protein sequence ID" value="XP_022643999"/>
    <property type="gene ID" value="LOC111243142"/>
</dbReference>
<accession>A0A7M7M8K7</accession>
<dbReference type="Pfam" id="PF03357">
    <property type="entry name" value="Snf7"/>
    <property type="match status" value="1"/>
</dbReference>
<dbReference type="Gene3D" id="6.10.140.1230">
    <property type="match status" value="1"/>
</dbReference>
<dbReference type="OrthoDB" id="10266568at2759"/>
<dbReference type="GeneID" id="111255153"/>
<dbReference type="KEGG" id="vde:111243142"/>
<dbReference type="GeneID" id="111243142"/>
<evidence type="ECO:0000313" key="4">
    <source>
        <dbReference type="Proteomes" id="UP000594260"/>
    </source>
</evidence>
<dbReference type="RefSeq" id="XP_022672549.1">
    <property type="nucleotide sequence ID" value="XM_022816814.1"/>
</dbReference>
<dbReference type="KEGG" id="vde:111255153"/>